<dbReference type="Proteomes" id="UP000599437">
    <property type="component" value="Unassembled WGS sequence"/>
</dbReference>
<gene>
    <name evidence="3" type="ORF">GCM10010346_58800</name>
</gene>
<dbReference type="PANTHER" id="PTHR33627:SF1">
    <property type="entry name" value="TRANSPOSASE"/>
    <property type="match status" value="1"/>
</dbReference>
<evidence type="ECO:0000313" key="4">
    <source>
        <dbReference type="Proteomes" id="UP000599437"/>
    </source>
</evidence>
<dbReference type="RefSeq" id="WP_138897782.1">
    <property type="nucleotide sequence ID" value="NZ_BMVO01000030.1"/>
</dbReference>
<feature type="compositionally biased region" description="Basic and acidic residues" evidence="1">
    <location>
        <begin position="182"/>
        <end position="191"/>
    </location>
</feature>
<evidence type="ECO:0000256" key="1">
    <source>
        <dbReference type="SAM" id="MobiDB-lite"/>
    </source>
</evidence>
<dbReference type="InterPro" id="IPR039365">
    <property type="entry name" value="IS701-like"/>
</dbReference>
<protein>
    <submittedName>
        <fullName evidence="3">ISXo8 transposase</fullName>
    </submittedName>
</protein>
<feature type="domain" description="Transposase IS701-like DDE" evidence="2">
    <location>
        <begin position="31"/>
        <end position="272"/>
    </location>
</feature>
<dbReference type="EMBL" id="BMVO01000030">
    <property type="protein sequence ID" value="GHB27569.1"/>
    <property type="molecule type" value="Genomic_DNA"/>
</dbReference>
<evidence type="ECO:0000259" key="2">
    <source>
        <dbReference type="Pfam" id="PF13546"/>
    </source>
</evidence>
<feature type="region of interest" description="Disordered" evidence="1">
    <location>
        <begin position="1"/>
        <end position="22"/>
    </location>
</feature>
<feature type="compositionally biased region" description="Basic and acidic residues" evidence="1">
    <location>
        <begin position="10"/>
        <end position="22"/>
    </location>
</feature>
<dbReference type="PANTHER" id="PTHR33627">
    <property type="entry name" value="TRANSPOSASE"/>
    <property type="match status" value="1"/>
</dbReference>
<name>A0ABQ3E6B2_9ACTN</name>
<accession>A0ABQ3E6B2</accession>
<dbReference type="InterPro" id="IPR038721">
    <property type="entry name" value="IS701-like_DDE_dom"/>
</dbReference>
<organism evidence="3 4">
    <name type="scientific">Streptomyces chryseus</name>
    <dbReference type="NCBI Taxonomy" id="68186"/>
    <lineage>
        <taxon>Bacteria</taxon>
        <taxon>Bacillati</taxon>
        <taxon>Actinomycetota</taxon>
        <taxon>Actinomycetes</taxon>
        <taxon>Kitasatosporales</taxon>
        <taxon>Streptomycetaceae</taxon>
        <taxon>Streptomyces</taxon>
    </lineage>
</organism>
<evidence type="ECO:0000313" key="3">
    <source>
        <dbReference type="EMBL" id="GHB27569.1"/>
    </source>
</evidence>
<keyword evidence="4" id="KW-1185">Reference proteome</keyword>
<feature type="region of interest" description="Disordered" evidence="1">
    <location>
        <begin position="171"/>
        <end position="191"/>
    </location>
</feature>
<dbReference type="Pfam" id="PF13546">
    <property type="entry name" value="DDE_5"/>
    <property type="match status" value="1"/>
</dbReference>
<comment type="caution">
    <text evidence="3">The sequence shown here is derived from an EMBL/GenBank/DDBJ whole genome shotgun (WGS) entry which is preliminary data.</text>
</comment>
<proteinExistence type="predicted"/>
<sequence>MGSLITALTTHDDPADSPDRHLSDEVCESVLASLRRRDQRHKGQLYVNGLLTAQGRKTMRNLATSTREPAAAQSLHHFISVSTWDWPEVRATLARRMERLMTPHAWVVRPMVTPKSGVHSVGVRRRFVRHLGQAVTSQYSHGLWLAGQQAAAPVNWQLSVEEAQLPGTLAGGHDAAPGVTDDAGRSSDDARCSSDDTAVAVVQQSASWGLAPRPVVMDARDVPPAPLIEAFTAAGLPFLLRVGSSTSLLAPDLSGGQRRLLSAPAEHLSTLATSQQRPVEWVDPALPRSIRTSLVALMPVLWPGGAVPRRPRPAGVPVAGPRRTGGAELLLIGEWQPNRRRVAELWLTNMTHAGRGTLLRLSKLTRRVDTDFAHICADVGAQDFEGRSYHGWHRHMTMVSLAHAVRVLAQENRVGEEWERSG</sequence>
<reference evidence="4" key="1">
    <citation type="journal article" date="2019" name="Int. J. Syst. Evol. Microbiol.">
        <title>The Global Catalogue of Microorganisms (GCM) 10K type strain sequencing project: providing services to taxonomists for standard genome sequencing and annotation.</title>
        <authorList>
            <consortium name="The Broad Institute Genomics Platform"/>
            <consortium name="The Broad Institute Genome Sequencing Center for Infectious Disease"/>
            <person name="Wu L."/>
            <person name="Ma J."/>
        </authorList>
    </citation>
    <scope>NUCLEOTIDE SEQUENCE [LARGE SCALE GENOMIC DNA]</scope>
    <source>
        <strain evidence="4">JCM 4737</strain>
    </source>
</reference>